<organism evidence="4 5">
    <name type="scientific">Hyperthermus butylicus (strain DSM 5456 / JCM 9403 / PLM1-5)</name>
    <dbReference type="NCBI Taxonomy" id="415426"/>
    <lineage>
        <taxon>Archaea</taxon>
        <taxon>Thermoproteota</taxon>
        <taxon>Thermoprotei</taxon>
        <taxon>Desulfurococcales</taxon>
        <taxon>Pyrodictiaceae</taxon>
        <taxon>Hyperthermus</taxon>
    </lineage>
</organism>
<evidence type="ECO:0000256" key="2">
    <source>
        <dbReference type="RuleBase" id="RU004464"/>
    </source>
</evidence>
<dbReference type="eggNOG" id="arCOG01554">
    <property type="taxonomic scope" value="Archaea"/>
</dbReference>
<dbReference type="NCBIfam" id="TIGR01957">
    <property type="entry name" value="nuoB_fam"/>
    <property type="match status" value="1"/>
</dbReference>
<dbReference type="GO" id="GO:0051539">
    <property type="term" value="F:4 iron, 4 sulfur cluster binding"/>
    <property type="evidence" value="ECO:0007669"/>
    <property type="project" value="UniProtKB-KW"/>
</dbReference>
<dbReference type="PANTHER" id="PTHR11995">
    <property type="entry name" value="NADH DEHYDROGENASE"/>
    <property type="match status" value="1"/>
</dbReference>
<dbReference type="Proteomes" id="UP000002593">
    <property type="component" value="Chromosome"/>
</dbReference>
<accession>A2BJ94</accession>
<dbReference type="GO" id="GO:0046872">
    <property type="term" value="F:metal ion binding"/>
    <property type="evidence" value="ECO:0007669"/>
    <property type="project" value="UniProtKB-KW"/>
</dbReference>
<name>A2BJ94_HYPBU</name>
<dbReference type="EMBL" id="CP000493">
    <property type="protein sequence ID" value="ABM80055.1"/>
    <property type="molecule type" value="Genomic_DNA"/>
</dbReference>
<feature type="domain" description="NADH:ubiquinone oxidoreductase-like 20kDa subunit" evidence="3">
    <location>
        <begin position="54"/>
        <end position="162"/>
    </location>
</feature>
<dbReference type="KEGG" id="hbu:Hbut_0183"/>
<dbReference type="GO" id="GO:0008137">
    <property type="term" value="F:NADH dehydrogenase (ubiquinone) activity"/>
    <property type="evidence" value="ECO:0007669"/>
    <property type="project" value="InterPro"/>
</dbReference>
<sequence length="209" mass="23920">MEMACPRKGFMLVGRLEEAAAKAMKWLLERKPIKSLLDWGISFSLWPVHLTTSCCGAEFAAVYDPKYDSERLGSLPFTHPRNTNVLLVEGTLTRKMARAARLVWEQMPWPKFVIAMGACAITGGIFYNSYNIVRVNQILPVDYYVPGCPPTPEAVANALIKLQEKVRKGEWKPRDIEDKKFLEELMAPHYEKARRHLELLARTQRTERA</sequence>
<keyword evidence="2" id="KW-0408">Iron</keyword>
<proteinExistence type="inferred from homology"/>
<protein>
    <submittedName>
        <fullName evidence="4">NAD(P)H-quinone oxidoreductase chain K</fullName>
        <ecNumber evidence="4">1.6.5.-</ecNumber>
    </submittedName>
</protein>
<dbReference type="GO" id="GO:0048038">
    <property type="term" value="F:quinone binding"/>
    <property type="evidence" value="ECO:0007669"/>
    <property type="project" value="InterPro"/>
</dbReference>
<dbReference type="EC" id="1.6.5.-" evidence="4"/>
<dbReference type="Gene3D" id="3.40.50.12280">
    <property type="match status" value="1"/>
</dbReference>
<keyword evidence="2" id="KW-0520">NAD</keyword>
<gene>
    <name evidence="4" type="ordered locus">Hbut_0183</name>
</gene>
<evidence type="ECO:0000259" key="3">
    <source>
        <dbReference type="Pfam" id="PF01058"/>
    </source>
</evidence>
<dbReference type="AlphaFoldDB" id="A2BJ94"/>
<dbReference type="STRING" id="415426.Hbut_0183"/>
<dbReference type="GO" id="GO:0045271">
    <property type="term" value="C:respiratory chain complex I"/>
    <property type="evidence" value="ECO:0007669"/>
    <property type="project" value="TreeGrafter"/>
</dbReference>
<keyword evidence="5" id="KW-1185">Reference proteome</keyword>
<evidence type="ECO:0000313" key="4">
    <source>
        <dbReference type="EMBL" id="ABM80055.1"/>
    </source>
</evidence>
<dbReference type="SUPFAM" id="SSF56770">
    <property type="entry name" value="HydA/Nqo6-like"/>
    <property type="match status" value="1"/>
</dbReference>
<dbReference type="PANTHER" id="PTHR11995:SF14">
    <property type="entry name" value="NADH DEHYDROGENASE [UBIQUINONE] IRON-SULFUR PROTEIN 7, MITOCHONDRIAL"/>
    <property type="match status" value="1"/>
</dbReference>
<dbReference type="HOGENOM" id="CLU_055737_7_3_2"/>
<dbReference type="NCBIfam" id="NF005012">
    <property type="entry name" value="PRK06411.1"/>
    <property type="match status" value="1"/>
</dbReference>
<dbReference type="GO" id="GO:0015990">
    <property type="term" value="P:electron transport coupled proton transport"/>
    <property type="evidence" value="ECO:0007669"/>
    <property type="project" value="TreeGrafter"/>
</dbReference>
<dbReference type="InterPro" id="IPR006137">
    <property type="entry name" value="NADH_UbQ_OxRdtase-like_20kDa"/>
</dbReference>
<dbReference type="InterPro" id="IPR006138">
    <property type="entry name" value="NADH_UQ_OxRdtase_20Kd_su"/>
</dbReference>
<dbReference type="Pfam" id="PF01058">
    <property type="entry name" value="Oxidored_q6"/>
    <property type="match status" value="1"/>
</dbReference>
<dbReference type="EnsemblBacteria" id="ABM80055">
    <property type="protein sequence ID" value="ABM80055"/>
    <property type="gene ID" value="Hbut_0183"/>
</dbReference>
<dbReference type="GO" id="GO:0009060">
    <property type="term" value="P:aerobic respiration"/>
    <property type="evidence" value="ECO:0007669"/>
    <property type="project" value="TreeGrafter"/>
</dbReference>
<comment type="similarity">
    <text evidence="1 2">Belongs to the complex I 20 kDa subunit family.</text>
</comment>
<keyword evidence="2" id="KW-0411">Iron-sulfur</keyword>
<keyword evidence="2" id="KW-0479">Metal-binding</keyword>
<dbReference type="GO" id="GO:0016491">
    <property type="term" value="F:oxidoreductase activity"/>
    <property type="evidence" value="ECO:0007669"/>
    <property type="project" value="UniProtKB-KW"/>
</dbReference>
<keyword evidence="2" id="KW-0004">4Fe-4S</keyword>
<reference evidence="4 5" key="1">
    <citation type="journal article" date="2007" name="Archaea">
        <title>The genome of Hyperthermus butylicus: a sulfur-reducing, peptide fermenting, neutrophilic Crenarchaeote growing up to 108 degrees C.</title>
        <authorList>
            <person name="Brugger K."/>
            <person name="Chen L."/>
            <person name="Stark M."/>
            <person name="Zibat A."/>
            <person name="Redder P."/>
            <person name="Ruepp A."/>
            <person name="Awayez M."/>
            <person name="She Q."/>
            <person name="Garrett R.A."/>
            <person name="Klenk H.P."/>
        </authorList>
    </citation>
    <scope>NUCLEOTIDE SEQUENCE [LARGE SCALE GENOMIC DNA]</scope>
    <source>
        <strain evidence="5">DSM 5456 / JCM 9403 / PLM1-5</strain>
    </source>
</reference>
<evidence type="ECO:0000256" key="1">
    <source>
        <dbReference type="ARBA" id="ARBA00009173"/>
    </source>
</evidence>
<evidence type="ECO:0000313" key="5">
    <source>
        <dbReference type="Proteomes" id="UP000002593"/>
    </source>
</evidence>
<keyword evidence="4" id="KW-0560">Oxidoreductase</keyword>